<dbReference type="InterPro" id="IPR036631">
    <property type="entry name" value="MGMT_N_sf"/>
</dbReference>
<keyword evidence="4 12" id="KW-0489">Methyltransferase</keyword>
<evidence type="ECO:0000256" key="7">
    <source>
        <dbReference type="ARBA" id="ARBA00023015"/>
    </source>
</evidence>
<dbReference type="InterPro" id="IPR018060">
    <property type="entry name" value="HTH_AraC"/>
</dbReference>
<evidence type="ECO:0000256" key="10">
    <source>
        <dbReference type="ARBA" id="ARBA00049348"/>
    </source>
</evidence>
<dbReference type="PANTHER" id="PTHR10815">
    <property type="entry name" value="METHYLATED-DNA--PROTEIN-CYSTEINE METHYLTRANSFERASE"/>
    <property type="match status" value="1"/>
</dbReference>
<evidence type="ECO:0000259" key="11">
    <source>
        <dbReference type="PROSITE" id="PS01124"/>
    </source>
</evidence>
<dbReference type="STRING" id="487316.BEN76_14805"/>
<keyword evidence="9" id="KW-0234">DNA repair</keyword>
<evidence type="ECO:0000256" key="3">
    <source>
        <dbReference type="ARBA" id="ARBA00011918"/>
    </source>
</evidence>
<keyword evidence="5 12" id="KW-0808">Transferase</keyword>
<dbReference type="GO" id="GO:0032259">
    <property type="term" value="P:methylation"/>
    <property type="evidence" value="ECO:0007669"/>
    <property type="project" value="UniProtKB-KW"/>
</dbReference>
<dbReference type="InterPro" id="IPR001497">
    <property type="entry name" value="MethylDNA_cys_MeTrfase_AS"/>
</dbReference>
<keyword evidence="8" id="KW-0804">Transcription</keyword>
<name>A0A1P8EMZ6_9GAMM</name>
<dbReference type="SUPFAM" id="SSF46689">
    <property type="entry name" value="Homeodomain-like"/>
    <property type="match status" value="1"/>
</dbReference>
<comment type="catalytic activity">
    <reaction evidence="1">
        <text>a 4-O-methyl-thymidine in DNA + L-cysteinyl-[protein] = a thymidine in DNA + S-methyl-L-cysteinyl-[protein]</text>
        <dbReference type="Rhea" id="RHEA:53428"/>
        <dbReference type="Rhea" id="RHEA-COMP:10131"/>
        <dbReference type="Rhea" id="RHEA-COMP:10132"/>
        <dbReference type="Rhea" id="RHEA-COMP:13555"/>
        <dbReference type="Rhea" id="RHEA-COMP:13556"/>
        <dbReference type="ChEBI" id="CHEBI:29950"/>
        <dbReference type="ChEBI" id="CHEBI:82612"/>
        <dbReference type="ChEBI" id="CHEBI:137386"/>
        <dbReference type="ChEBI" id="CHEBI:137387"/>
        <dbReference type="EC" id="2.1.1.63"/>
    </reaction>
</comment>
<dbReference type="Gene3D" id="1.10.10.60">
    <property type="entry name" value="Homeodomain-like"/>
    <property type="match status" value="1"/>
</dbReference>
<dbReference type="PROSITE" id="PS00374">
    <property type="entry name" value="MGMT"/>
    <property type="match status" value="1"/>
</dbReference>
<evidence type="ECO:0000256" key="9">
    <source>
        <dbReference type="ARBA" id="ARBA00023204"/>
    </source>
</evidence>
<dbReference type="GO" id="GO:0006281">
    <property type="term" value="P:DNA repair"/>
    <property type="evidence" value="ECO:0007669"/>
    <property type="project" value="UniProtKB-KW"/>
</dbReference>
<sequence length="282" mass="31345">MKTLSTAQFTVIAEVIAYLYSHASQQPSLEEAAAQVGWSSSYLQRQFQAWVGISPKKFIQYISVQHAKALLSQQHSVLETALETGLSGTGRLHDLFVHLEGVSPGEFKQLGHNIKIDYSYEATPFGDIFIASSARGVCSVQFVLNEQSACPLTTLAQQYPYARFQAHSRHWHTQIAQWICGDLSVSLSQKIPLRLRGTPFQLKVWEALLKIPAGQLYSYQQVAEHMGQPSAVRAVASAIAKNPIAYLIPCHRVIRASGVVGEYHWHTSRKLALLSTELAMVR</sequence>
<evidence type="ECO:0000256" key="5">
    <source>
        <dbReference type="ARBA" id="ARBA00022679"/>
    </source>
</evidence>
<dbReference type="InterPro" id="IPR036217">
    <property type="entry name" value="MethylDNA_cys_MeTrfase_DNAb"/>
</dbReference>
<evidence type="ECO:0000313" key="13">
    <source>
        <dbReference type="Proteomes" id="UP000185674"/>
    </source>
</evidence>
<dbReference type="InterPro" id="IPR009057">
    <property type="entry name" value="Homeodomain-like_sf"/>
</dbReference>
<dbReference type="RefSeq" id="WP_076033612.1">
    <property type="nucleotide sequence ID" value="NZ_CP016896.1"/>
</dbReference>
<dbReference type="GO" id="GO:0043565">
    <property type="term" value="F:sequence-specific DNA binding"/>
    <property type="evidence" value="ECO:0007669"/>
    <property type="project" value="InterPro"/>
</dbReference>
<dbReference type="eggNOG" id="COG0350">
    <property type="taxonomic scope" value="Bacteria"/>
</dbReference>
<keyword evidence="6" id="KW-0227">DNA damage</keyword>
<dbReference type="Gene3D" id="1.10.10.10">
    <property type="entry name" value="Winged helix-like DNA-binding domain superfamily/Winged helix DNA-binding domain"/>
    <property type="match status" value="1"/>
</dbReference>
<comment type="similarity">
    <text evidence="2">Belongs to the MGMT family.</text>
</comment>
<evidence type="ECO:0000256" key="6">
    <source>
        <dbReference type="ARBA" id="ARBA00022763"/>
    </source>
</evidence>
<comment type="catalytic activity">
    <reaction evidence="10">
        <text>a 6-O-methyl-2'-deoxyguanosine in DNA + L-cysteinyl-[protein] = S-methyl-L-cysteinyl-[protein] + a 2'-deoxyguanosine in DNA</text>
        <dbReference type="Rhea" id="RHEA:24000"/>
        <dbReference type="Rhea" id="RHEA-COMP:10131"/>
        <dbReference type="Rhea" id="RHEA-COMP:10132"/>
        <dbReference type="Rhea" id="RHEA-COMP:11367"/>
        <dbReference type="Rhea" id="RHEA-COMP:11368"/>
        <dbReference type="ChEBI" id="CHEBI:29950"/>
        <dbReference type="ChEBI" id="CHEBI:82612"/>
        <dbReference type="ChEBI" id="CHEBI:85445"/>
        <dbReference type="ChEBI" id="CHEBI:85448"/>
        <dbReference type="EC" id="2.1.1.63"/>
    </reaction>
</comment>
<dbReference type="eggNOG" id="COG2207">
    <property type="taxonomic scope" value="Bacteria"/>
</dbReference>
<dbReference type="GO" id="GO:0003700">
    <property type="term" value="F:DNA-binding transcription factor activity"/>
    <property type="evidence" value="ECO:0007669"/>
    <property type="project" value="InterPro"/>
</dbReference>
<keyword evidence="7" id="KW-0805">Transcription regulation</keyword>
<accession>A0A1P8EMZ6</accession>
<evidence type="ECO:0000256" key="2">
    <source>
        <dbReference type="ARBA" id="ARBA00008711"/>
    </source>
</evidence>
<evidence type="ECO:0000313" key="12">
    <source>
        <dbReference type="EMBL" id="APV37598.1"/>
    </source>
</evidence>
<protein>
    <recommendedName>
        <fullName evidence="3">methylated-DNA--[protein]-cysteine S-methyltransferase</fullName>
        <ecNumber evidence="3">2.1.1.63</ecNumber>
    </recommendedName>
</protein>
<dbReference type="Proteomes" id="UP000185674">
    <property type="component" value="Chromosome"/>
</dbReference>
<dbReference type="PROSITE" id="PS01124">
    <property type="entry name" value="HTH_ARAC_FAMILY_2"/>
    <property type="match status" value="1"/>
</dbReference>
<evidence type="ECO:0000256" key="1">
    <source>
        <dbReference type="ARBA" id="ARBA00001286"/>
    </source>
</evidence>
<dbReference type="EMBL" id="CP016896">
    <property type="protein sequence ID" value="APV37598.1"/>
    <property type="molecule type" value="Genomic_DNA"/>
</dbReference>
<dbReference type="GO" id="GO:0003908">
    <property type="term" value="F:methylated-DNA-[protein]-cysteine S-methyltransferase activity"/>
    <property type="evidence" value="ECO:0007669"/>
    <property type="project" value="UniProtKB-EC"/>
</dbReference>
<evidence type="ECO:0000256" key="8">
    <source>
        <dbReference type="ARBA" id="ARBA00023163"/>
    </source>
</evidence>
<dbReference type="PANTHER" id="PTHR10815:SF13">
    <property type="entry name" value="METHYLATED-DNA--PROTEIN-CYSTEINE METHYLTRANSFERASE"/>
    <property type="match status" value="1"/>
</dbReference>
<dbReference type="Pfam" id="PF12833">
    <property type="entry name" value="HTH_18"/>
    <property type="match status" value="1"/>
</dbReference>
<dbReference type="SMART" id="SM00342">
    <property type="entry name" value="HTH_ARAC"/>
    <property type="match status" value="1"/>
</dbReference>
<proteinExistence type="inferred from homology"/>
<organism evidence="12 13">
    <name type="scientific">Acinetobacter soli</name>
    <dbReference type="NCBI Taxonomy" id="487316"/>
    <lineage>
        <taxon>Bacteria</taxon>
        <taxon>Pseudomonadati</taxon>
        <taxon>Pseudomonadota</taxon>
        <taxon>Gammaproteobacteria</taxon>
        <taxon>Moraxellales</taxon>
        <taxon>Moraxellaceae</taxon>
        <taxon>Acinetobacter</taxon>
    </lineage>
</organism>
<dbReference type="KEGG" id="asol:BEN76_14805"/>
<dbReference type="InterPro" id="IPR036388">
    <property type="entry name" value="WH-like_DNA-bd_sf"/>
</dbReference>
<dbReference type="NCBIfam" id="TIGR00589">
    <property type="entry name" value="ogt"/>
    <property type="match status" value="1"/>
</dbReference>
<reference evidence="12 13" key="1">
    <citation type="submission" date="2016-08" db="EMBL/GenBank/DDBJ databases">
        <title>Complete genome sequence of Acinetobacter baylyi strain GFJ2.</title>
        <authorList>
            <person name="Tabata M."/>
            <person name="Kuboki S."/>
            <person name="Gibu N."/>
            <person name="Kinouchi Y."/>
            <person name="Vangnai A."/>
            <person name="Kasai D."/>
            <person name="Fukuda M."/>
        </authorList>
    </citation>
    <scope>NUCLEOTIDE SEQUENCE [LARGE SCALE GENOMIC DNA]</scope>
    <source>
        <strain evidence="12 13">GFJ2</strain>
    </source>
</reference>
<evidence type="ECO:0000256" key="4">
    <source>
        <dbReference type="ARBA" id="ARBA00022603"/>
    </source>
</evidence>
<dbReference type="Gene3D" id="3.30.160.70">
    <property type="entry name" value="Methylated DNA-protein cysteine methyltransferase domain"/>
    <property type="match status" value="1"/>
</dbReference>
<dbReference type="InterPro" id="IPR014048">
    <property type="entry name" value="MethylDNA_cys_MeTrfase_DNA-bd"/>
</dbReference>
<dbReference type="CDD" id="cd06445">
    <property type="entry name" value="ATase"/>
    <property type="match status" value="1"/>
</dbReference>
<dbReference type="Pfam" id="PF01035">
    <property type="entry name" value="DNA_binding_1"/>
    <property type="match status" value="1"/>
</dbReference>
<feature type="domain" description="HTH araC/xylS-type" evidence="11">
    <location>
        <begin position="13"/>
        <end position="110"/>
    </location>
</feature>
<dbReference type="EC" id="2.1.1.63" evidence="3"/>
<dbReference type="SUPFAM" id="SSF46767">
    <property type="entry name" value="Methylated DNA-protein cysteine methyltransferase, C-terminal domain"/>
    <property type="match status" value="1"/>
</dbReference>
<dbReference type="AlphaFoldDB" id="A0A1P8EMZ6"/>
<dbReference type="FunFam" id="1.10.10.10:FF:000214">
    <property type="entry name" value="Methylated-DNA--protein-cysteine methyltransferase"/>
    <property type="match status" value="1"/>
</dbReference>
<dbReference type="SUPFAM" id="SSF53155">
    <property type="entry name" value="Methylated DNA-protein cysteine methyltransferase domain"/>
    <property type="match status" value="1"/>
</dbReference>
<gene>
    <name evidence="12" type="ORF">BEN76_14805</name>
</gene>